<gene>
    <name evidence="1" type="ORF">CRG98_017331</name>
</gene>
<name>A0A2I0K2G8_PUNGR</name>
<accession>A0A2I0K2G8</accession>
<keyword evidence="2" id="KW-1185">Reference proteome</keyword>
<organism evidence="1 2">
    <name type="scientific">Punica granatum</name>
    <name type="common">Pomegranate</name>
    <dbReference type="NCBI Taxonomy" id="22663"/>
    <lineage>
        <taxon>Eukaryota</taxon>
        <taxon>Viridiplantae</taxon>
        <taxon>Streptophyta</taxon>
        <taxon>Embryophyta</taxon>
        <taxon>Tracheophyta</taxon>
        <taxon>Spermatophyta</taxon>
        <taxon>Magnoliopsida</taxon>
        <taxon>eudicotyledons</taxon>
        <taxon>Gunneridae</taxon>
        <taxon>Pentapetalae</taxon>
        <taxon>rosids</taxon>
        <taxon>malvids</taxon>
        <taxon>Myrtales</taxon>
        <taxon>Lythraceae</taxon>
        <taxon>Punica</taxon>
    </lineage>
</organism>
<evidence type="ECO:0000313" key="2">
    <source>
        <dbReference type="Proteomes" id="UP000233551"/>
    </source>
</evidence>
<dbReference type="EMBL" id="PGOL01000977">
    <property type="protein sequence ID" value="PKI62330.1"/>
    <property type="molecule type" value="Genomic_DNA"/>
</dbReference>
<protein>
    <submittedName>
        <fullName evidence="1">Uncharacterized protein</fullName>
    </submittedName>
</protein>
<comment type="caution">
    <text evidence="1">The sequence shown here is derived from an EMBL/GenBank/DDBJ whole genome shotgun (WGS) entry which is preliminary data.</text>
</comment>
<sequence>MVAPTGFDDFVTGGAKAESPPVIVFLDFNRAADPLFARPEAGAGDVVAAQKHLPYHAIVPDDGDGFERMEWEVLVIADADVGHRRLLVDGVVLLSFHRNELLLDDEFQPLVQRRRDGAGRVDLRPPEQ</sequence>
<reference evidence="1 2" key="1">
    <citation type="submission" date="2017-11" db="EMBL/GenBank/DDBJ databases">
        <title>De-novo sequencing of pomegranate (Punica granatum L.) genome.</title>
        <authorList>
            <person name="Akparov Z."/>
            <person name="Amiraslanov A."/>
            <person name="Hajiyeva S."/>
            <person name="Abbasov M."/>
            <person name="Kaur K."/>
            <person name="Hamwieh A."/>
            <person name="Solovyev V."/>
            <person name="Salamov A."/>
            <person name="Braich B."/>
            <person name="Kosarev P."/>
            <person name="Mahmoud A."/>
            <person name="Hajiyev E."/>
            <person name="Babayeva S."/>
            <person name="Izzatullayeva V."/>
            <person name="Mammadov A."/>
            <person name="Mammadov A."/>
            <person name="Sharifova S."/>
            <person name="Ojaghi J."/>
            <person name="Eynullazada K."/>
            <person name="Bayramov B."/>
            <person name="Abdulazimova A."/>
            <person name="Shahmuradov I."/>
        </authorList>
    </citation>
    <scope>NUCLEOTIDE SEQUENCE [LARGE SCALE GENOMIC DNA]</scope>
    <source>
        <strain evidence="2">cv. AG2017</strain>
        <tissue evidence="1">Leaf</tissue>
    </source>
</reference>
<evidence type="ECO:0000313" key="1">
    <source>
        <dbReference type="EMBL" id="PKI62330.1"/>
    </source>
</evidence>
<dbReference type="AlphaFoldDB" id="A0A2I0K2G8"/>
<dbReference type="Proteomes" id="UP000233551">
    <property type="component" value="Unassembled WGS sequence"/>
</dbReference>
<proteinExistence type="predicted"/>